<evidence type="ECO:0000256" key="4">
    <source>
        <dbReference type="ARBA" id="ARBA00031367"/>
    </source>
</evidence>
<reference evidence="9" key="2">
    <citation type="submission" date="2023-07" db="EMBL/GenBank/DDBJ databases">
        <title>Yangia mangrovi SAOS 153D genome.</title>
        <authorList>
            <person name="Verma A."/>
            <person name="Pal Y."/>
            <person name="Sundharam S."/>
            <person name="Bisht B."/>
            <person name="Srinivasan K."/>
        </authorList>
    </citation>
    <scope>NUCLEOTIDE SEQUENCE [LARGE SCALE GENOMIC DNA]</scope>
    <source>
        <strain evidence="9">SAOS 153D</strain>
    </source>
</reference>
<evidence type="ECO:0000256" key="2">
    <source>
        <dbReference type="ARBA" id="ARBA00007637"/>
    </source>
</evidence>
<name>A0A2A3JY14_9RHOB</name>
<dbReference type="InterPro" id="IPR036291">
    <property type="entry name" value="NAD(P)-bd_dom_sf"/>
</dbReference>
<dbReference type="AlphaFoldDB" id="A0A2A3JY14"/>
<evidence type="ECO:0000259" key="6">
    <source>
        <dbReference type="Pfam" id="PF01370"/>
    </source>
</evidence>
<proteinExistence type="inferred from homology"/>
<organism evidence="8">
    <name type="scientific">Alloyangia mangrovi</name>
    <dbReference type="NCBI Taxonomy" id="1779329"/>
    <lineage>
        <taxon>Bacteria</taxon>
        <taxon>Pseudomonadati</taxon>
        <taxon>Pseudomonadota</taxon>
        <taxon>Alphaproteobacteria</taxon>
        <taxon>Rhodobacterales</taxon>
        <taxon>Roseobacteraceae</taxon>
        <taxon>Alloyangia</taxon>
    </lineage>
</organism>
<keyword evidence="9" id="KW-1185">Reference proteome</keyword>
<evidence type="ECO:0000256" key="3">
    <source>
        <dbReference type="ARBA" id="ARBA00018569"/>
    </source>
</evidence>
<evidence type="ECO:0000313" key="8">
    <source>
        <dbReference type="EMBL" id="PBD19384.1"/>
    </source>
</evidence>
<comment type="caution">
    <text evidence="8">The sequence shown here is derived from an EMBL/GenBank/DDBJ whole genome shotgun (WGS) entry which is preliminary data.</text>
</comment>
<reference evidence="7" key="3">
    <citation type="submission" date="2024-05" db="EMBL/GenBank/DDBJ databases">
        <title>Yangia mangrovi SAOS 153D genome.</title>
        <authorList>
            <person name="Verma A."/>
            <person name="Pal Y."/>
            <person name="Sundharam S."/>
            <person name="Bisht B."/>
            <person name="Srinivasan K."/>
        </authorList>
    </citation>
    <scope>NUCLEOTIDE SEQUENCE</scope>
    <source>
        <strain evidence="7">SAOS 153D</strain>
    </source>
</reference>
<dbReference type="Gene3D" id="3.90.25.10">
    <property type="entry name" value="UDP-galactose 4-epimerase, domain 1"/>
    <property type="match status" value="1"/>
</dbReference>
<evidence type="ECO:0000256" key="5">
    <source>
        <dbReference type="ARBA" id="ARBA00033067"/>
    </source>
</evidence>
<dbReference type="InterPro" id="IPR001509">
    <property type="entry name" value="Epimerase_deHydtase"/>
</dbReference>
<reference evidence="8" key="1">
    <citation type="submission" date="2017-09" db="EMBL/GenBank/DDBJ databases">
        <title>Yangia sp. SAOS 153D whole genome sequencing.</title>
        <authorList>
            <person name="Verma A."/>
            <person name="Krishnamurthi S."/>
        </authorList>
    </citation>
    <scope>NUCLEOTIDE SEQUENCE [LARGE SCALE GENOMIC DNA]</scope>
    <source>
        <strain evidence="8">SAOS 153D</strain>
    </source>
</reference>
<gene>
    <name evidence="7" type="ORF">CLG85_022045</name>
    <name evidence="8" type="ORF">CLG85_09680</name>
</gene>
<dbReference type="PRINTS" id="PR01713">
    <property type="entry name" value="NUCEPIMERASE"/>
</dbReference>
<dbReference type="EMBL" id="NTHN01000139">
    <property type="protein sequence ID" value="PBD19384.1"/>
    <property type="molecule type" value="Genomic_DNA"/>
</dbReference>
<comment type="pathway">
    <text evidence="1">Carbohydrate metabolism; galactose metabolism.</text>
</comment>
<dbReference type="RefSeq" id="WP_095882074.1">
    <property type="nucleotide sequence ID" value="NZ_NTHN02000057.1"/>
</dbReference>
<dbReference type="PANTHER" id="PTHR43725:SF53">
    <property type="entry name" value="UDP-ARABINOSE 4-EPIMERASE 1"/>
    <property type="match status" value="1"/>
</dbReference>
<evidence type="ECO:0000313" key="9">
    <source>
        <dbReference type="Proteomes" id="UP000217448"/>
    </source>
</evidence>
<dbReference type="Gene3D" id="3.40.50.720">
    <property type="entry name" value="NAD(P)-binding Rossmann-like Domain"/>
    <property type="match status" value="1"/>
</dbReference>
<feature type="domain" description="NAD-dependent epimerase/dehydratase" evidence="6">
    <location>
        <begin position="6"/>
        <end position="239"/>
    </location>
</feature>
<dbReference type="PANTHER" id="PTHR43725">
    <property type="entry name" value="UDP-GLUCOSE 4-EPIMERASE"/>
    <property type="match status" value="1"/>
</dbReference>
<comment type="similarity">
    <text evidence="2">Belongs to the NAD(P)-dependent epimerase/dehydratase family.</text>
</comment>
<dbReference type="OrthoDB" id="9801785at2"/>
<evidence type="ECO:0000256" key="1">
    <source>
        <dbReference type="ARBA" id="ARBA00004947"/>
    </source>
</evidence>
<dbReference type="SUPFAM" id="SSF51735">
    <property type="entry name" value="NAD(P)-binding Rossmann-fold domains"/>
    <property type="match status" value="1"/>
</dbReference>
<dbReference type="Proteomes" id="UP000217448">
    <property type="component" value="Unassembled WGS sequence"/>
</dbReference>
<evidence type="ECO:0000313" key="7">
    <source>
        <dbReference type="EMBL" id="MCT4372841.1"/>
    </source>
</evidence>
<dbReference type="EMBL" id="NTHN02000057">
    <property type="protein sequence ID" value="MCT4372841.1"/>
    <property type="molecule type" value="Genomic_DNA"/>
</dbReference>
<sequence>MTERCVIVGGAGFLGTALAQGLRKSGREVCVLDLPQRLAGTSEFLAGIETRPFSFPKLDGLEEAISGSETLIHLACTTTPASSMADMAKDAAENIAPSVALFEAASRAGVKRILFSSSGGTVYGEPKALPVSEEAAGNALSAYGTSKLAIEGYLHLVATQAGLTGVSLRIGNPYGPFQLRGTAVGVIAHYLAQIRSGIAPEVWGDGSVVRDYIHIDDVVAAVLAVIETPELASGPYNLGSGEGHSIKDIYAAIRQVTGTQLDLQLKPARGFDVAAIFLDTTRLRRATGWQPRVGLNEGIAQLWELLQRS</sequence>
<protein>
    <recommendedName>
        <fullName evidence="3">UDP-glucose 4-epimerase</fullName>
    </recommendedName>
    <alternativeName>
        <fullName evidence="5">Galactowaldenase</fullName>
    </alternativeName>
    <alternativeName>
        <fullName evidence="4">UDP-galactose 4-epimerase</fullName>
    </alternativeName>
</protein>
<dbReference type="Pfam" id="PF01370">
    <property type="entry name" value="Epimerase"/>
    <property type="match status" value="1"/>
</dbReference>
<accession>A0A2A3JY14</accession>